<gene>
    <name evidence="2" type="ORF">Aph01nite_16220</name>
</gene>
<protein>
    <submittedName>
        <fullName evidence="2">Uncharacterized protein</fullName>
    </submittedName>
</protein>
<dbReference type="EMBL" id="BOOA01000009">
    <property type="protein sequence ID" value="GIH23312.1"/>
    <property type="molecule type" value="Genomic_DNA"/>
</dbReference>
<reference evidence="2" key="1">
    <citation type="submission" date="2021-01" db="EMBL/GenBank/DDBJ databases">
        <title>Whole genome shotgun sequence of Acrocarpospora phusangensis NBRC 108782.</title>
        <authorList>
            <person name="Komaki H."/>
            <person name="Tamura T."/>
        </authorList>
    </citation>
    <scope>NUCLEOTIDE SEQUENCE</scope>
    <source>
        <strain evidence="2">NBRC 108782</strain>
    </source>
</reference>
<evidence type="ECO:0000313" key="2">
    <source>
        <dbReference type="EMBL" id="GIH23312.1"/>
    </source>
</evidence>
<feature type="compositionally biased region" description="Basic residues" evidence="1">
    <location>
        <begin position="1"/>
        <end position="13"/>
    </location>
</feature>
<accession>A0A919UMG4</accession>
<name>A0A919UMG4_9ACTN</name>
<evidence type="ECO:0000256" key="1">
    <source>
        <dbReference type="SAM" id="MobiDB-lite"/>
    </source>
</evidence>
<evidence type="ECO:0000313" key="3">
    <source>
        <dbReference type="Proteomes" id="UP000640052"/>
    </source>
</evidence>
<dbReference type="Proteomes" id="UP000640052">
    <property type="component" value="Unassembled WGS sequence"/>
</dbReference>
<keyword evidence="3" id="KW-1185">Reference proteome</keyword>
<dbReference type="AlphaFoldDB" id="A0A919UMG4"/>
<sequence>MIAKRLLARRRTSAGHPDTAVRAFRGKATAGPPTGGQTSDGFADAGVRAIRSKATAERHLGRLADGTVCALRREVGR</sequence>
<comment type="caution">
    <text evidence="2">The sequence shown here is derived from an EMBL/GenBank/DDBJ whole genome shotgun (WGS) entry which is preliminary data.</text>
</comment>
<feature type="region of interest" description="Disordered" evidence="1">
    <location>
        <begin position="1"/>
        <end position="42"/>
    </location>
</feature>
<organism evidence="2 3">
    <name type="scientific">Acrocarpospora phusangensis</name>
    <dbReference type="NCBI Taxonomy" id="1070424"/>
    <lineage>
        <taxon>Bacteria</taxon>
        <taxon>Bacillati</taxon>
        <taxon>Actinomycetota</taxon>
        <taxon>Actinomycetes</taxon>
        <taxon>Streptosporangiales</taxon>
        <taxon>Streptosporangiaceae</taxon>
        <taxon>Acrocarpospora</taxon>
    </lineage>
</organism>
<proteinExistence type="predicted"/>